<dbReference type="Proteomes" id="UP001491310">
    <property type="component" value="Unassembled WGS sequence"/>
</dbReference>
<comment type="caution">
    <text evidence="1">The sequence shown here is derived from an EMBL/GenBank/DDBJ whole genome shotgun (WGS) entry which is preliminary data.</text>
</comment>
<accession>A0ABR2YE75</accession>
<sequence length="443" mass="49649">MASRSRGSQQWGGSHEFIITRVENGGRGGVRASSRIQRVAQNWCRNWKNYSVALITLAAVCWFVQGSGSRRAGGDKAGRKGLFSRGAADTCPVSYPRLTVEEIRGGRYPYLYGGRPDGCKKCQSEEYVAKFCQFGLDGHGQCWGGRREQLVQYYLHRGFTDILTFTPCDLWPLLKGRTLFFSGDSQTQDFMMAAHCFMYEFTDLGWRELGDDGVNSAQRRPGFVWHTGPGCVLLPGDTRICFLRCDTVKCMMGEVLEKVAKVGKRKDFLVLNFGLHFSETYREELEKLVNEVQALRSAGEFPRLIWKDTAPQHFQTTFGEYPEDKPKPPFECGPVGLTSTPQPGADKWRLREDHSVEVLFSEFATVAEGGWRNKIANEVMRKAGVPVVAAWNETLPLWDYHRDNGAGLECTHFCVPSAPQLWVYLLAQTLRGIAAAEPAALSA</sequence>
<protein>
    <submittedName>
        <fullName evidence="1">Uncharacterized protein</fullName>
    </submittedName>
</protein>
<proteinExistence type="predicted"/>
<organism evidence="1 2">
    <name type="scientific">Coccomyxa subellipsoidea</name>
    <dbReference type="NCBI Taxonomy" id="248742"/>
    <lineage>
        <taxon>Eukaryota</taxon>
        <taxon>Viridiplantae</taxon>
        <taxon>Chlorophyta</taxon>
        <taxon>core chlorophytes</taxon>
        <taxon>Trebouxiophyceae</taxon>
        <taxon>Trebouxiophyceae incertae sedis</taxon>
        <taxon>Coccomyxaceae</taxon>
        <taxon>Coccomyxa</taxon>
    </lineage>
</organism>
<reference evidence="1 2" key="1">
    <citation type="journal article" date="2024" name="Nat. Commun.">
        <title>Phylogenomics reveals the evolutionary origins of lichenization in chlorophyte algae.</title>
        <authorList>
            <person name="Puginier C."/>
            <person name="Libourel C."/>
            <person name="Otte J."/>
            <person name="Skaloud P."/>
            <person name="Haon M."/>
            <person name="Grisel S."/>
            <person name="Petersen M."/>
            <person name="Berrin J.G."/>
            <person name="Delaux P.M."/>
            <person name="Dal Grande F."/>
            <person name="Keller J."/>
        </authorList>
    </citation>
    <scope>NUCLEOTIDE SEQUENCE [LARGE SCALE GENOMIC DNA]</scope>
    <source>
        <strain evidence="1 2">SAG 216-7</strain>
    </source>
</reference>
<name>A0ABR2YE75_9CHLO</name>
<evidence type="ECO:0000313" key="2">
    <source>
        <dbReference type="Proteomes" id="UP001491310"/>
    </source>
</evidence>
<gene>
    <name evidence="1" type="ORF">WJX75_006794</name>
</gene>
<keyword evidence="2" id="KW-1185">Reference proteome</keyword>
<dbReference type="EMBL" id="JALJOT010000014">
    <property type="protein sequence ID" value="KAK9903488.1"/>
    <property type="molecule type" value="Genomic_DNA"/>
</dbReference>
<evidence type="ECO:0000313" key="1">
    <source>
        <dbReference type="EMBL" id="KAK9903488.1"/>
    </source>
</evidence>